<comment type="similarity">
    <text evidence="1">Belongs to the class-III pyridoxal-phosphate-dependent aminotransferase family.</text>
</comment>
<organism evidence="5">
    <name type="scientific">marine metagenome</name>
    <dbReference type="NCBI Taxonomy" id="408172"/>
    <lineage>
        <taxon>unclassified sequences</taxon>
        <taxon>metagenomes</taxon>
        <taxon>ecological metagenomes</taxon>
    </lineage>
</organism>
<dbReference type="PROSITE" id="PS00600">
    <property type="entry name" value="AA_TRANSFER_CLASS_3"/>
    <property type="match status" value="1"/>
</dbReference>
<evidence type="ECO:0000256" key="4">
    <source>
        <dbReference type="ARBA" id="ARBA00022898"/>
    </source>
</evidence>
<protein>
    <recommendedName>
        <fullName evidence="6">Aspartate aminotransferase family protein</fullName>
    </recommendedName>
</protein>
<dbReference type="EMBL" id="UINC01003425">
    <property type="protein sequence ID" value="SVA06221.1"/>
    <property type="molecule type" value="Genomic_DNA"/>
</dbReference>
<evidence type="ECO:0000256" key="3">
    <source>
        <dbReference type="ARBA" id="ARBA00022679"/>
    </source>
</evidence>
<name>A0A381SSD9_9ZZZZ</name>
<keyword evidence="2" id="KW-0032">Aminotransferase</keyword>
<dbReference type="NCBIfam" id="NF005812">
    <property type="entry name" value="PRK07678.1"/>
    <property type="match status" value="1"/>
</dbReference>
<dbReference type="Pfam" id="PF00202">
    <property type="entry name" value="Aminotran_3"/>
    <property type="match status" value="1"/>
</dbReference>
<dbReference type="InterPro" id="IPR015422">
    <property type="entry name" value="PyrdxlP-dep_Trfase_small"/>
</dbReference>
<dbReference type="InterPro" id="IPR015421">
    <property type="entry name" value="PyrdxlP-dep_Trfase_major"/>
</dbReference>
<dbReference type="GO" id="GO:0008483">
    <property type="term" value="F:transaminase activity"/>
    <property type="evidence" value="ECO:0007669"/>
    <property type="project" value="UniProtKB-KW"/>
</dbReference>
<reference evidence="5" key="1">
    <citation type="submission" date="2018-05" db="EMBL/GenBank/DDBJ databases">
        <authorList>
            <person name="Lanie J.A."/>
            <person name="Ng W.-L."/>
            <person name="Kazmierczak K.M."/>
            <person name="Andrzejewski T.M."/>
            <person name="Davidsen T.M."/>
            <person name="Wayne K.J."/>
            <person name="Tettelin H."/>
            <person name="Glass J.I."/>
            <person name="Rusch D."/>
            <person name="Podicherti R."/>
            <person name="Tsui H.-C.T."/>
            <person name="Winkler M.E."/>
        </authorList>
    </citation>
    <scope>NUCLEOTIDE SEQUENCE</scope>
</reference>
<dbReference type="Gene3D" id="3.90.1150.10">
    <property type="entry name" value="Aspartate Aminotransferase, domain 1"/>
    <property type="match status" value="1"/>
</dbReference>
<dbReference type="InterPro" id="IPR005814">
    <property type="entry name" value="Aminotrans_3"/>
</dbReference>
<evidence type="ECO:0000256" key="2">
    <source>
        <dbReference type="ARBA" id="ARBA00022576"/>
    </source>
</evidence>
<keyword evidence="3" id="KW-0808">Transferase</keyword>
<sequence length="455" mass="50381">MAGDNMETQNLNSPDALWRPMTQHRTLLSNRPKHIVKGEGCYIINEDGERILDGTAGLWCVNVGHGRKELAEEAKKQMEKLAYVIPIMTSDPAVELSEKMLNMIGMEKGHVYFTSSGSEANEVAFKIVRQYHLQAGNPRKHKIISRHRAYHGNTLATMTATGQAERKIGYEPLAPGFLHVPPPYPYRRHPKLTLEEHGEECVKFLEDTIIYEGEETVAAFIMEPMISGGGVLIPPDNYLAGVREVCDRYNVLLIMDEVVSGFGRTGKMFGHEHWGIKADVFTFAKGMASGYMPVAATVVKEEIFEAFYGETSELRHFRHINTYGGHPVAAAVSLKNIDIVKQENLPANAAKMETYLRNRLSEFSDHPLVGDIRGRGLLLGIELVSDKEKKTPVSLAQANGILQNCLKEGVLVMRNGNTVPGLGNILIMAPPLILKENEADQIVDAVGKSLNQALN</sequence>
<dbReference type="SUPFAM" id="SSF53383">
    <property type="entry name" value="PLP-dependent transferases"/>
    <property type="match status" value="1"/>
</dbReference>
<dbReference type="PIRSF" id="PIRSF000521">
    <property type="entry name" value="Transaminase_4ab_Lys_Orn"/>
    <property type="match status" value="1"/>
</dbReference>
<dbReference type="GO" id="GO:0030170">
    <property type="term" value="F:pyridoxal phosphate binding"/>
    <property type="evidence" value="ECO:0007669"/>
    <property type="project" value="InterPro"/>
</dbReference>
<dbReference type="CDD" id="cd00610">
    <property type="entry name" value="OAT_like"/>
    <property type="match status" value="1"/>
</dbReference>
<dbReference type="AlphaFoldDB" id="A0A381SSD9"/>
<proteinExistence type="inferred from homology"/>
<evidence type="ECO:0000313" key="5">
    <source>
        <dbReference type="EMBL" id="SVA06221.1"/>
    </source>
</evidence>
<accession>A0A381SSD9</accession>
<keyword evidence="4" id="KW-0663">Pyridoxal phosphate</keyword>
<dbReference type="PANTHER" id="PTHR43094:SF1">
    <property type="entry name" value="AMINOTRANSFERASE CLASS-III"/>
    <property type="match status" value="1"/>
</dbReference>
<dbReference type="Gene3D" id="3.40.640.10">
    <property type="entry name" value="Type I PLP-dependent aspartate aminotransferase-like (Major domain)"/>
    <property type="match status" value="1"/>
</dbReference>
<evidence type="ECO:0008006" key="6">
    <source>
        <dbReference type="Google" id="ProtNLM"/>
    </source>
</evidence>
<dbReference type="InterPro" id="IPR049704">
    <property type="entry name" value="Aminotrans_3_PPA_site"/>
</dbReference>
<evidence type="ECO:0000256" key="1">
    <source>
        <dbReference type="ARBA" id="ARBA00008954"/>
    </source>
</evidence>
<dbReference type="InterPro" id="IPR015424">
    <property type="entry name" value="PyrdxlP-dep_Trfase"/>
</dbReference>
<gene>
    <name evidence="5" type="ORF">METZ01_LOCUS59075</name>
</gene>
<dbReference type="PANTHER" id="PTHR43094">
    <property type="entry name" value="AMINOTRANSFERASE"/>
    <property type="match status" value="1"/>
</dbReference>
<dbReference type="FunFam" id="3.40.640.10:FF:000014">
    <property type="entry name" value="Adenosylmethionine-8-amino-7-oxononanoate aminotransferase, probable"/>
    <property type="match status" value="1"/>
</dbReference>